<evidence type="ECO:0000256" key="1">
    <source>
        <dbReference type="SAM" id="MobiDB-lite"/>
    </source>
</evidence>
<dbReference type="EMBL" id="BMZS01000011">
    <property type="protein sequence ID" value="GHD60131.1"/>
    <property type="molecule type" value="Genomic_DNA"/>
</dbReference>
<keyword evidence="2" id="KW-0472">Membrane</keyword>
<gene>
    <name evidence="3" type="ORF">GCM10017083_45840</name>
</gene>
<accession>A0A918XX29</accession>
<sequence>MRVKGKPALPPPSLIPAGTAEPRRAGTHTVTRLHRFGHLRYHRMMQPFPSSRSGVATTLLALLIVVLVSPVLMSAMIWLVVGSTIQLHSILSVESCDTEMMTVGGSFIYIFELMASPLVGILTAIANGYHHGWAFWRRTLSITTTIFALSNAGVAYMLIDAYCR</sequence>
<protein>
    <submittedName>
        <fullName evidence="3">Uncharacterized protein</fullName>
    </submittedName>
</protein>
<reference evidence="3" key="2">
    <citation type="submission" date="2020-09" db="EMBL/GenBank/DDBJ databases">
        <authorList>
            <person name="Sun Q."/>
            <person name="Kim S."/>
        </authorList>
    </citation>
    <scope>NUCLEOTIDE SEQUENCE</scope>
    <source>
        <strain evidence="3">KCTC 42651</strain>
    </source>
</reference>
<feature type="region of interest" description="Disordered" evidence="1">
    <location>
        <begin position="1"/>
        <end position="26"/>
    </location>
</feature>
<keyword evidence="2" id="KW-0812">Transmembrane</keyword>
<reference evidence="3" key="1">
    <citation type="journal article" date="2014" name="Int. J. Syst. Evol. Microbiol.">
        <title>Complete genome sequence of Corynebacterium casei LMG S-19264T (=DSM 44701T), isolated from a smear-ripened cheese.</title>
        <authorList>
            <consortium name="US DOE Joint Genome Institute (JGI-PGF)"/>
            <person name="Walter F."/>
            <person name="Albersmeier A."/>
            <person name="Kalinowski J."/>
            <person name="Ruckert C."/>
        </authorList>
    </citation>
    <scope>NUCLEOTIDE SEQUENCE</scope>
    <source>
        <strain evidence="3">KCTC 42651</strain>
    </source>
</reference>
<proteinExistence type="predicted"/>
<evidence type="ECO:0000256" key="2">
    <source>
        <dbReference type="SAM" id="Phobius"/>
    </source>
</evidence>
<evidence type="ECO:0000313" key="3">
    <source>
        <dbReference type="EMBL" id="GHD60131.1"/>
    </source>
</evidence>
<feature type="transmembrane region" description="Helical" evidence="2">
    <location>
        <begin position="53"/>
        <end position="81"/>
    </location>
</feature>
<organism evidence="3 4">
    <name type="scientific">Thalassobaculum fulvum</name>
    <dbReference type="NCBI Taxonomy" id="1633335"/>
    <lineage>
        <taxon>Bacteria</taxon>
        <taxon>Pseudomonadati</taxon>
        <taxon>Pseudomonadota</taxon>
        <taxon>Alphaproteobacteria</taxon>
        <taxon>Rhodospirillales</taxon>
        <taxon>Thalassobaculaceae</taxon>
        <taxon>Thalassobaculum</taxon>
    </lineage>
</organism>
<name>A0A918XX29_9PROT</name>
<keyword evidence="2" id="KW-1133">Transmembrane helix</keyword>
<keyword evidence="4" id="KW-1185">Reference proteome</keyword>
<feature type="transmembrane region" description="Helical" evidence="2">
    <location>
        <begin position="139"/>
        <end position="159"/>
    </location>
</feature>
<dbReference type="AlphaFoldDB" id="A0A918XX29"/>
<comment type="caution">
    <text evidence="3">The sequence shown here is derived from an EMBL/GenBank/DDBJ whole genome shotgun (WGS) entry which is preliminary data.</text>
</comment>
<dbReference type="Proteomes" id="UP000630353">
    <property type="component" value="Unassembled WGS sequence"/>
</dbReference>
<feature type="transmembrane region" description="Helical" evidence="2">
    <location>
        <begin position="107"/>
        <end position="127"/>
    </location>
</feature>
<evidence type="ECO:0000313" key="4">
    <source>
        <dbReference type="Proteomes" id="UP000630353"/>
    </source>
</evidence>